<sequence length="336" mass="36319">MPYDQVQFLGHAINTGPARDPTNNTYAYVGRSNVDDDIRDRIARVRSLLQVARDEAAPDAGILKVMMLPEFYFRGPRGAYTLDQALRVVEGLQALVQDEQWRDWFFAFGSVIAYSYAGDVDPMDDNTEPAEVYNIVPCQIGGYGQDAADAARVVMKEKLSGIDFISSPTSPDGLRGAQDYEAFLLDYVSHLDPMSDIGVDSEVQFVNYGGEGVFKACGFTWGVEVCLDHALGRLQQSSNLPKIAFQLIPSCGMSIKGANIALQTGWVFNVDGLNRGRTSSAAAPGPAHTELLEVVAGNTQSLDPVRVALATLDVAGLYAHGAGELHVYPPQPAIPS</sequence>
<gene>
    <name evidence="1" type="ORF">H0E84_08905</name>
</gene>
<dbReference type="Proteomes" id="UP000578091">
    <property type="component" value="Unassembled WGS sequence"/>
</dbReference>
<keyword evidence="2" id="KW-1185">Reference proteome</keyword>
<reference evidence="1 2" key="1">
    <citation type="submission" date="2020-07" db="EMBL/GenBank/DDBJ databases">
        <title>Luteimonas sp. SJ-92.</title>
        <authorList>
            <person name="Huang X.-X."/>
            <person name="Xu L."/>
            <person name="Sun J.-Q."/>
        </authorList>
    </citation>
    <scope>NUCLEOTIDE SEQUENCE [LARGE SCALE GENOMIC DNA]</scope>
    <source>
        <strain evidence="1 2">SJ-92</strain>
    </source>
</reference>
<dbReference type="EMBL" id="JACCKA010000055">
    <property type="protein sequence ID" value="NZA26504.1"/>
    <property type="molecule type" value="Genomic_DNA"/>
</dbReference>
<evidence type="ECO:0008006" key="3">
    <source>
        <dbReference type="Google" id="ProtNLM"/>
    </source>
</evidence>
<dbReference type="RefSeq" id="WP_180678294.1">
    <property type="nucleotide sequence ID" value="NZ_JACCKA010000055.1"/>
</dbReference>
<comment type="caution">
    <text evidence="1">The sequence shown here is derived from an EMBL/GenBank/DDBJ whole genome shotgun (WGS) entry which is preliminary data.</text>
</comment>
<protein>
    <recommendedName>
        <fullName evidence="3">CN hydrolase domain-containing protein</fullName>
    </recommendedName>
</protein>
<accession>A0A853JCM9</accession>
<organism evidence="1 2">
    <name type="scientific">Luteimonas salinisoli</name>
    <dbReference type="NCBI Taxonomy" id="2752307"/>
    <lineage>
        <taxon>Bacteria</taxon>
        <taxon>Pseudomonadati</taxon>
        <taxon>Pseudomonadota</taxon>
        <taxon>Gammaproteobacteria</taxon>
        <taxon>Lysobacterales</taxon>
        <taxon>Lysobacteraceae</taxon>
        <taxon>Luteimonas</taxon>
    </lineage>
</organism>
<proteinExistence type="predicted"/>
<name>A0A853JCM9_9GAMM</name>
<evidence type="ECO:0000313" key="1">
    <source>
        <dbReference type="EMBL" id="NZA26504.1"/>
    </source>
</evidence>
<dbReference type="AlphaFoldDB" id="A0A853JCM9"/>
<evidence type="ECO:0000313" key="2">
    <source>
        <dbReference type="Proteomes" id="UP000578091"/>
    </source>
</evidence>